<keyword evidence="6" id="KW-1185">Reference proteome</keyword>
<dbReference type="InterPro" id="IPR015813">
    <property type="entry name" value="Pyrv/PenolPyrv_kinase-like_dom"/>
</dbReference>
<dbReference type="Proteomes" id="UP000658514">
    <property type="component" value="Unassembled WGS sequence"/>
</dbReference>
<dbReference type="Pfam" id="PF03328">
    <property type="entry name" value="HpcH_HpaI"/>
    <property type="match status" value="1"/>
</dbReference>
<accession>A0ABR8A7F0</accession>
<comment type="caution">
    <text evidence="5">The sequence shown here is derived from an EMBL/GenBank/DDBJ whole genome shotgun (WGS) entry which is preliminary data.</text>
</comment>
<feature type="domain" description="HpcH/HpaI aldolase/citrate lyase" evidence="4">
    <location>
        <begin position="12"/>
        <end position="220"/>
    </location>
</feature>
<keyword evidence="2" id="KW-0479">Metal-binding</keyword>
<evidence type="ECO:0000256" key="2">
    <source>
        <dbReference type="ARBA" id="ARBA00022723"/>
    </source>
</evidence>
<dbReference type="InterPro" id="IPR005000">
    <property type="entry name" value="Aldolase/citrate-lyase_domain"/>
</dbReference>
<proteinExistence type="predicted"/>
<organism evidence="5 6">
    <name type="scientific">Calothrix parietina FACHB-288</name>
    <dbReference type="NCBI Taxonomy" id="2692896"/>
    <lineage>
        <taxon>Bacteria</taxon>
        <taxon>Bacillati</taxon>
        <taxon>Cyanobacteriota</taxon>
        <taxon>Cyanophyceae</taxon>
        <taxon>Nostocales</taxon>
        <taxon>Calotrichaceae</taxon>
        <taxon>Calothrix</taxon>
    </lineage>
</organism>
<sequence>MALSVTGRAIPRSVLYTPALDPQRLAKALQYDSDLHLIDLEDSVPRMKKEYARSLCRNALMAAPVPQLMAVRINPIHSAEVYRDLVMLLDAPIRPGFLFMTMVETESEVDCLRRSLAEVNWQPQIYATIETVAAIQNIATLVTKLDGIILGSADLAATLGVPISQSALRSARQAMALAAAGAGIGCLDTGNFHLDKPELLEAEITEAKAMGFHGKGTVHPKELPAINAAFRPDQEELFQARRIIEASEASAEGVCILDGSMIGPPFIRKAKQLLADNLAWQSFFRRTTTETRR</sequence>
<dbReference type="GO" id="GO:0016829">
    <property type="term" value="F:lyase activity"/>
    <property type="evidence" value="ECO:0007669"/>
    <property type="project" value="UniProtKB-KW"/>
</dbReference>
<dbReference type="SUPFAM" id="SSF51621">
    <property type="entry name" value="Phosphoenolpyruvate/pyruvate domain"/>
    <property type="match status" value="1"/>
</dbReference>
<protein>
    <submittedName>
        <fullName evidence="5">HpcH/HpaI aldolase/citrate lyase family protein</fullName>
    </submittedName>
</protein>
<evidence type="ECO:0000313" key="6">
    <source>
        <dbReference type="Proteomes" id="UP000658514"/>
    </source>
</evidence>
<evidence type="ECO:0000256" key="1">
    <source>
        <dbReference type="ARBA" id="ARBA00001946"/>
    </source>
</evidence>
<reference evidence="5 6" key="1">
    <citation type="journal article" date="2020" name="ISME J.">
        <title>Comparative genomics reveals insights into cyanobacterial evolution and habitat adaptation.</title>
        <authorList>
            <person name="Chen M.Y."/>
            <person name="Teng W.K."/>
            <person name="Zhao L."/>
            <person name="Hu C.X."/>
            <person name="Zhou Y.K."/>
            <person name="Han B.P."/>
            <person name="Song L.R."/>
            <person name="Shu W.S."/>
        </authorList>
    </citation>
    <scope>NUCLEOTIDE SEQUENCE [LARGE SCALE GENOMIC DNA]</scope>
    <source>
        <strain evidence="5 6">FACHB-288</strain>
    </source>
</reference>
<dbReference type="PANTHER" id="PTHR32308:SF0">
    <property type="entry name" value="HPCH_HPAI ALDOLASE_CITRATE LYASE DOMAIN-CONTAINING PROTEIN"/>
    <property type="match status" value="1"/>
</dbReference>
<dbReference type="InterPro" id="IPR040442">
    <property type="entry name" value="Pyrv_kinase-like_dom_sf"/>
</dbReference>
<dbReference type="InterPro" id="IPR011206">
    <property type="entry name" value="Citrate_lyase_beta/mcl1/mcl2"/>
</dbReference>
<comment type="cofactor">
    <cofactor evidence="1">
        <name>Mg(2+)</name>
        <dbReference type="ChEBI" id="CHEBI:18420"/>
    </cofactor>
</comment>
<keyword evidence="3" id="KW-0460">Magnesium</keyword>
<name>A0ABR8A7F0_9CYAN</name>
<evidence type="ECO:0000256" key="3">
    <source>
        <dbReference type="ARBA" id="ARBA00022842"/>
    </source>
</evidence>
<dbReference type="PIRSF" id="PIRSF015582">
    <property type="entry name" value="Cit_lyase_B"/>
    <property type="match status" value="1"/>
</dbReference>
<dbReference type="Gene3D" id="3.20.20.60">
    <property type="entry name" value="Phosphoenolpyruvate-binding domains"/>
    <property type="match status" value="1"/>
</dbReference>
<dbReference type="PANTHER" id="PTHR32308">
    <property type="entry name" value="LYASE BETA SUBUNIT, PUTATIVE (AFU_ORTHOLOGUE AFUA_4G13030)-RELATED"/>
    <property type="match status" value="1"/>
</dbReference>
<gene>
    <name evidence="5" type="ORF">H6G24_09860</name>
</gene>
<evidence type="ECO:0000313" key="5">
    <source>
        <dbReference type="EMBL" id="MBD2195794.1"/>
    </source>
</evidence>
<keyword evidence="5" id="KW-0456">Lyase</keyword>
<dbReference type="EMBL" id="JACJQH010000012">
    <property type="protein sequence ID" value="MBD2195794.1"/>
    <property type="molecule type" value="Genomic_DNA"/>
</dbReference>
<evidence type="ECO:0000259" key="4">
    <source>
        <dbReference type="Pfam" id="PF03328"/>
    </source>
</evidence>